<dbReference type="GO" id="GO:0051536">
    <property type="term" value="F:iron-sulfur cluster binding"/>
    <property type="evidence" value="ECO:0007669"/>
    <property type="project" value="InterPro"/>
</dbReference>
<dbReference type="InterPro" id="IPR001075">
    <property type="entry name" value="NIF_FeS_clus_asmbl_NifU_C"/>
</dbReference>
<dbReference type="Pfam" id="PF01106">
    <property type="entry name" value="NifU"/>
    <property type="match status" value="1"/>
</dbReference>
<proteinExistence type="inferred from homology"/>
<dbReference type="GO" id="GO:0016226">
    <property type="term" value="P:iron-sulfur cluster assembly"/>
    <property type="evidence" value="ECO:0007669"/>
    <property type="project" value="InterPro"/>
</dbReference>
<evidence type="ECO:0000256" key="1">
    <source>
        <dbReference type="ARBA" id="ARBA00006420"/>
    </source>
</evidence>
<dbReference type="KEGG" id="trz:GWP43_00610"/>
<protein>
    <submittedName>
        <fullName evidence="3">NifU family protein</fullName>
    </submittedName>
</protein>
<dbReference type="Proteomes" id="UP000464374">
    <property type="component" value="Chromosome"/>
</dbReference>
<feature type="domain" description="NIF system FeS cluster assembly NifU C-terminal" evidence="2">
    <location>
        <begin position="7"/>
        <end position="73"/>
    </location>
</feature>
<accession>A0A6P1XZT0</accession>
<evidence type="ECO:0000259" key="2">
    <source>
        <dbReference type="Pfam" id="PF01106"/>
    </source>
</evidence>
<dbReference type="AlphaFoldDB" id="A0A6P1XZT0"/>
<organism evidence="3 4">
    <name type="scientific">Treponema vincentii</name>
    <dbReference type="NCBI Taxonomy" id="69710"/>
    <lineage>
        <taxon>Bacteria</taxon>
        <taxon>Pseudomonadati</taxon>
        <taxon>Spirochaetota</taxon>
        <taxon>Spirochaetia</taxon>
        <taxon>Spirochaetales</taxon>
        <taxon>Treponemataceae</taxon>
        <taxon>Treponema</taxon>
    </lineage>
</organism>
<dbReference type="GO" id="GO:0005506">
    <property type="term" value="F:iron ion binding"/>
    <property type="evidence" value="ECO:0007669"/>
    <property type="project" value="InterPro"/>
</dbReference>
<dbReference type="InterPro" id="IPR034904">
    <property type="entry name" value="FSCA_dom_sf"/>
</dbReference>
<dbReference type="RefSeq" id="WP_162662015.1">
    <property type="nucleotide sequence ID" value="NZ_CP048020.1"/>
</dbReference>
<comment type="similarity">
    <text evidence="1">Belongs to the NifU family.</text>
</comment>
<reference evidence="3 4" key="1">
    <citation type="submission" date="2020-01" db="EMBL/GenBank/DDBJ databases">
        <title>Complete genome sequence of a human oral phylogroup 1 Treponema sp. strain ATCC 700766, originally isolated from periodontitis dental plaque.</title>
        <authorList>
            <person name="Chan Y."/>
            <person name="Huo Y.-B."/>
            <person name="Yu X.-L."/>
            <person name="Zeng H."/>
            <person name="Leung W.-K."/>
            <person name="Watt R.M."/>
        </authorList>
    </citation>
    <scope>NUCLEOTIDE SEQUENCE [LARGE SCALE GENOMIC DNA]</scope>
    <source>
        <strain evidence="3 4">OMZ 804</strain>
    </source>
</reference>
<dbReference type="SUPFAM" id="SSF117916">
    <property type="entry name" value="Fe-S cluster assembly (FSCA) domain-like"/>
    <property type="match status" value="1"/>
</dbReference>
<gene>
    <name evidence="3" type="ORF">GWP43_00610</name>
</gene>
<dbReference type="PANTHER" id="PTHR11178">
    <property type="entry name" value="IRON-SULFUR CLUSTER SCAFFOLD PROTEIN NFU-RELATED"/>
    <property type="match status" value="1"/>
</dbReference>
<dbReference type="EMBL" id="CP048020">
    <property type="protein sequence ID" value="QHX42202.1"/>
    <property type="molecule type" value="Genomic_DNA"/>
</dbReference>
<evidence type="ECO:0000313" key="4">
    <source>
        <dbReference type="Proteomes" id="UP000464374"/>
    </source>
</evidence>
<evidence type="ECO:0000313" key="3">
    <source>
        <dbReference type="EMBL" id="QHX42202.1"/>
    </source>
</evidence>
<sequence length="75" mass="7950">MVTVDQIQKALDGIRPHLQADGGDVEFVSMSDDGVVSVRLKGACGSCPMALMTLKSGIEAQLKESYPDVKKVVSV</sequence>
<dbReference type="PANTHER" id="PTHR11178:SF25">
    <property type="entry name" value="NIFU-LIKE PROTEIN 3, CHLOROPLASTIC"/>
    <property type="match status" value="1"/>
</dbReference>
<name>A0A6P1XZT0_9SPIR</name>
<dbReference type="Gene3D" id="3.30.300.130">
    <property type="entry name" value="Fe-S cluster assembly (FSCA)"/>
    <property type="match status" value="1"/>
</dbReference>